<comment type="subcellular location">
    <subcellularLocation>
        <location evidence="2">Cell membrane</location>
        <topology evidence="2">Multi-pass membrane protein</topology>
    </subcellularLocation>
    <subcellularLocation>
        <location evidence="1">Recycling endosome membrane</location>
        <topology evidence="1">Multi-pass membrane protein</topology>
    </subcellularLocation>
</comment>
<dbReference type="AlphaFoldDB" id="A0A7L4JQA8"/>
<dbReference type="InterPro" id="IPR018422">
    <property type="entry name" value="Cation/H_exchanger_CPA1"/>
</dbReference>
<dbReference type="InterPro" id="IPR006153">
    <property type="entry name" value="Cation/H_exchanger_TM"/>
</dbReference>
<evidence type="ECO:0000256" key="12">
    <source>
        <dbReference type="ARBA" id="ARBA00023201"/>
    </source>
</evidence>
<dbReference type="GO" id="GO:0055038">
    <property type="term" value="C:recycling endosome membrane"/>
    <property type="evidence" value="ECO:0007669"/>
    <property type="project" value="UniProtKB-SubCell"/>
</dbReference>
<keyword evidence="5" id="KW-1003">Cell membrane</keyword>
<organism evidence="17 18">
    <name type="scientific">Ceuthmochares aereus</name>
    <dbReference type="NCBI Taxonomy" id="1961834"/>
    <lineage>
        <taxon>Eukaryota</taxon>
        <taxon>Metazoa</taxon>
        <taxon>Chordata</taxon>
        <taxon>Craniata</taxon>
        <taxon>Vertebrata</taxon>
        <taxon>Euteleostomi</taxon>
        <taxon>Archelosauria</taxon>
        <taxon>Archosauria</taxon>
        <taxon>Dinosauria</taxon>
        <taxon>Saurischia</taxon>
        <taxon>Theropoda</taxon>
        <taxon>Coelurosauria</taxon>
        <taxon>Aves</taxon>
        <taxon>Neognathae</taxon>
        <taxon>Neoaves</taxon>
        <taxon>Otidimorphae</taxon>
        <taxon>Cuculiformes</taxon>
        <taxon>Cuculidae</taxon>
        <taxon>Ceuthmochares</taxon>
    </lineage>
</organism>
<evidence type="ECO:0000256" key="2">
    <source>
        <dbReference type="ARBA" id="ARBA00004651"/>
    </source>
</evidence>
<keyword evidence="7" id="KW-0967">Endosome</keyword>
<evidence type="ECO:0000256" key="9">
    <source>
        <dbReference type="ARBA" id="ARBA00023053"/>
    </source>
</evidence>
<evidence type="ECO:0000256" key="3">
    <source>
        <dbReference type="ARBA" id="ARBA00007367"/>
    </source>
</evidence>
<name>A0A7L4JQA8_9AVES</name>
<sequence length="469" mass="52267">LIMYGFVKAMVHIGQLKGWEFHFTDCLFFGSLMSATDPVTVLAIFHELHVDGDLYALLFGESVLNDAVAIVLTYSISIYSPKENPNTFDAAAFFQSVGNFLGIFAGSFAMGSSYAVVTALISFIHLTKFTKLCEFPMLETGLFFLLSWSAFLSAEAAGLTGIVAVLFCGVTQAHYTYNNLSPDSKMRTKQLFEFMNFLAENVIFCYMGLALFTFQNHIFNPLFIFGAFVAVFVARACNIYPLSFLLNLGRKQKIPRNFQHMMMFSGLRGAIAFALAIQDTETQPKQMMFTTTLLIVFFTVWVFGGGTTPMLTWLQIRVFVDPDEDLKAEAASQSASNLDKNTTKAESAWLFRIWYGFDHKYLKPILTHTGPPLTTTLPEWCNPVARFLTSPSAYGDHTLKNNDTDYIINNDELTENYESSAHTPVPAQDRASSTQATGTSDIHEGDLGLGRYKLHLEHTASQPQLNSLA</sequence>
<dbReference type="Pfam" id="PF00999">
    <property type="entry name" value="Na_H_Exchanger"/>
    <property type="match status" value="1"/>
</dbReference>
<feature type="transmembrane region" description="Helical" evidence="15">
    <location>
        <begin position="100"/>
        <end position="125"/>
    </location>
</feature>
<feature type="transmembrane region" description="Helical" evidence="15">
    <location>
        <begin position="258"/>
        <end position="277"/>
    </location>
</feature>
<evidence type="ECO:0000313" key="18">
    <source>
        <dbReference type="Proteomes" id="UP000519239"/>
    </source>
</evidence>
<feature type="transmembrane region" description="Helical" evidence="15">
    <location>
        <begin position="218"/>
        <end position="237"/>
    </location>
</feature>
<protein>
    <recommendedName>
        <fullName evidence="13">Sodium/hydrogen exchanger</fullName>
    </recommendedName>
</protein>
<dbReference type="GO" id="GO:0098719">
    <property type="term" value="P:sodium ion import across plasma membrane"/>
    <property type="evidence" value="ECO:0007669"/>
    <property type="project" value="TreeGrafter"/>
</dbReference>
<evidence type="ECO:0000256" key="5">
    <source>
        <dbReference type="ARBA" id="ARBA00022475"/>
    </source>
</evidence>
<feature type="compositionally biased region" description="Polar residues" evidence="14">
    <location>
        <begin position="430"/>
        <end position="440"/>
    </location>
</feature>
<comment type="similarity">
    <text evidence="3 13">Belongs to the monovalent cation:proton antiporter 1 (CPA1) transporter (TC 2.A.36) family.</text>
</comment>
<feature type="transmembrane region" description="Helical" evidence="15">
    <location>
        <begin position="145"/>
        <end position="170"/>
    </location>
</feature>
<reference evidence="17 18" key="1">
    <citation type="submission" date="2019-09" db="EMBL/GenBank/DDBJ databases">
        <title>Bird 10,000 Genomes (B10K) Project - Family phase.</title>
        <authorList>
            <person name="Zhang G."/>
        </authorList>
    </citation>
    <scope>NUCLEOTIDE SEQUENCE [LARGE SCALE GENOMIC DNA]</scope>
    <source>
        <strain evidence="17">B10K-CU-031-02</strain>
        <tissue evidence="17">Muscle</tissue>
    </source>
</reference>
<dbReference type="PANTHER" id="PTHR10110">
    <property type="entry name" value="SODIUM/HYDROGEN EXCHANGER"/>
    <property type="match status" value="1"/>
</dbReference>
<feature type="domain" description="Cation/H+ exchanger transmembrane" evidence="16">
    <location>
        <begin position="5"/>
        <end position="313"/>
    </location>
</feature>
<keyword evidence="4 13" id="KW-0813">Transport</keyword>
<dbReference type="OrthoDB" id="196264at2759"/>
<feature type="non-terminal residue" evidence="17">
    <location>
        <position position="1"/>
    </location>
</feature>
<proteinExistence type="inferred from homology"/>
<dbReference type="InterPro" id="IPR002090">
    <property type="entry name" value="NHE-6/7/9"/>
</dbReference>
<dbReference type="PANTHER" id="PTHR10110:SF61">
    <property type="entry name" value="SODIUM_HYDROGEN EXCHANGER 9"/>
    <property type="match status" value="1"/>
</dbReference>
<evidence type="ECO:0000256" key="6">
    <source>
        <dbReference type="ARBA" id="ARBA00022692"/>
    </source>
</evidence>
<evidence type="ECO:0000256" key="11">
    <source>
        <dbReference type="ARBA" id="ARBA00023136"/>
    </source>
</evidence>
<keyword evidence="13" id="KW-0050">Antiport</keyword>
<evidence type="ECO:0000256" key="7">
    <source>
        <dbReference type="ARBA" id="ARBA00022753"/>
    </source>
</evidence>
<evidence type="ECO:0000259" key="16">
    <source>
        <dbReference type="Pfam" id="PF00999"/>
    </source>
</evidence>
<keyword evidence="11 15" id="KW-0472">Membrane</keyword>
<keyword evidence="12 13" id="KW-0739">Sodium transport</keyword>
<keyword evidence="8 15" id="KW-1133">Transmembrane helix</keyword>
<evidence type="ECO:0000256" key="4">
    <source>
        <dbReference type="ARBA" id="ARBA00022448"/>
    </source>
</evidence>
<keyword evidence="6 13" id="KW-0812">Transmembrane</keyword>
<dbReference type="Gene3D" id="6.10.140.1330">
    <property type="match status" value="1"/>
</dbReference>
<dbReference type="GO" id="GO:0015385">
    <property type="term" value="F:sodium:proton antiporter activity"/>
    <property type="evidence" value="ECO:0007669"/>
    <property type="project" value="InterPro"/>
</dbReference>
<feature type="non-terminal residue" evidence="17">
    <location>
        <position position="469"/>
    </location>
</feature>
<dbReference type="GO" id="GO:0015386">
    <property type="term" value="F:potassium:proton antiporter activity"/>
    <property type="evidence" value="ECO:0007669"/>
    <property type="project" value="TreeGrafter"/>
</dbReference>
<dbReference type="PRINTS" id="PR01088">
    <property type="entry name" value="NAHEXCHNGR6"/>
</dbReference>
<feature type="transmembrane region" description="Helical" evidence="15">
    <location>
        <begin position="191"/>
        <end position="212"/>
    </location>
</feature>
<dbReference type="Proteomes" id="UP000519239">
    <property type="component" value="Unassembled WGS sequence"/>
</dbReference>
<dbReference type="EMBL" id="VWPQ01001257">
    <property type="protein sequence ID" value="NXY42535.1"/>
    <property type="molecule type" value="Genomic_DNA"/>
</dbReference>
<evidence type="ECO:0000256" key="14">
    <source>
        <dbReference type="SAM" id="MobiDB-lite"/>
    </source>
</evidence>
<evidence type="ECO:0000313" key="17">
    <source>
        <dbReference type="EMBL" id="NXY42535.1"/>
    </source>
</evidence>
<comment type="caution">
    <text evidence="17">The sequence shown here is derived from an EMBL/GenBank/DDBJ whole genome shotgun (WGS) entry which is preliminary data.</text>
</comment>
<keyword evidence="9" id="KW-0915">Sodium</keyword>
<evidence type="ECO:0000256" key="1">
    <source>
        <dbReference type="ARBA" id="ARBA00004195"/>
    </source>
</evidence>
<gene>
    <name evidence="17" type="primary">Slc9a9</name>
    <name evidence="17" type="ORF">CEUAER_R04641</name>
</gene>
<dbReference type="GO" id="GO:0051453">
    <property type="term" value="P:regulation of intracellular pH"/>
    <property type="evidence" value="ECO:0007669"/>
    <property type="project" value="TreeGrafter"/>
</dbReference>
<evidence type="ECO:0000256" key="15">
    <source>
        <dbReference type="SAM" id="Phobius"/>
    </source>
</evidence>
<keyword evidence="18" id="KW-1185">Reference proteome</keyword>
<accession>A0A7L4JQA8</accession>
<dbReference type="InterPro" id="IPR004709">
    <property type="entry name" value="NaH_exchanger"/>
</dbReference>
<feature type="transmembrane region" description="Helical" evidence="15">
    <location>
        <begin position="289"/>
        <end position="307"/>
    </location>
</feature>
<feature type="region of interest" description="Disordered" evidence="14">
    <location>
        <begin position="418"/>
        <end position="442"/>
    </location>
</feature>
<evidence type="ECO:0000256" key="10">
    <source>
        <dbReference type="ARBA" id="ARBA00023065"/>
    </source>
</evidence>
<keyword evidence="10 13" id="KW-0406">Ion transport</keyword>
<evidence type="ECO:0000256" key="13">
    <source>
        <dbReference type="RuleBase" id="RU003722"/>
    </source>
</evidence>
<dbReference type="NCBIfam" id="TIGR00840">
    <property type="entry name" value="b_cpa1"/>
    <property type="match status" value="1"/>
</dbReference>
<dbReference type="GO" id="GO:0005886">
    <property type="term" value="C:plasma membrane"/>
    <property type="evidence" value="ECO:0007669"/>
    <property type="project" value="UniProtKB-SubCell"/>
</dbReference>
<evidence type="ECO:0000256" key="8">
    <source>
        <dbReference type="ARBA" id="ARBA00022989"/>
    </source>
</evidence>